<name>A0A433TGH0_ELYCH</name>
<dbReference type="PANTHER" id="PTHR11616:SF321">
    <property type="entry name" value="SODIUM-DEPENDENT NUTRIENT AMINO ACID TRANSPORTER 1-RELATED"/>
    <property type="match status" value="1"/>
</dbReference>
<feature type="transmembrane region" description="Helical" evidence="11">
    <location>
        <begin position="269"/>
        <end position="286"/>
    </location>
</feature>
<keyword evidence="8" id="KW-0915">Sodium</keyword>
<dbReference type="InterPro" id="IPR037272">
    <property type="entry name" value="SNS_sf"/>
</dbReference>
<feature type="transmembrane region" description="Helical" evidence="11">
    <location>
        <begin position="400"/>
        <end position="423"/>
    </location>
</feature>
<evidence type="ECO:0000313" key="12">
    <source>
        <dbReference type="EMBL" id="RUS80698.1"/>
    </source>
</evidence>
<feature type="transmembrane region" description="Helical" evidence="11">
    <location>
        <begin position="298"/>
        <end position="323"/>
    </location>
</feature>
<evidence type="ECO:0000256" key="5">
    <source>
        <dbReference type="ARBA" id="ARBA00022989"/>
    </source>
</evidence>
<dbReference type="OrthoDB" id="6581954at2759"/>
<feature type="transmembrane region" description="Helical" evidence="11">
    <location>
        <begin position="84"/>
        <end position="115"/>
    </location>
</feature>
<evidence type="ECO:0000256" key="7">
    <source>
        <dbReference type="ARBA" id="ARBA00023180"/>
    </source>
</evidence>
<evidence type="ECO:0000256" key="9">
    <source>
        <dbReference type="PIRSR" id="PIRSR600175-2"/>
    </source>
</evidence>
<evidence type="ECO:0000313" key="13">
    <source>
        <dbReference type="Proteomes" id="UP000271974"/>
    </source>
</evidence>
<evidence type="ECO:0000256" key="8">
    <source>
        <dbReference type="PIRSR" id="PIRSR600175-1"/>
    </source>
</evidence>
<keyword evidence="9" id="KW-1015">Disulfide bond</keyword>
<feature type="binding site" evidence="8">
    <location>
        <position position="25"/>
    </location>
    <ligand>
        <name>Na(+)</name>
        <dbReference type="ChEBI" id="CHEBI:29101"/>
        <label>1</label>
    </ligand>
</feature>
<evidence type="ECO:0000256" key="2">
    <source>
        <dbReference type="ARBA" id="ARBA00006459"/>
    </source>
</evidence>
<feature type="transmembrane region" description="Helical" evidence="11">
    <location>
        <begin position="216"/>
        <end position="249"/>
    </location>
</feature>
<keyword evidence="10" id="KW-0769">Symport</keyword>
<organism evidence="12 13">
    <name type="scientific">Elysia chlorotica</name>
    <name type="common">Eastern emerald elysia</name>
    <name type="synonym">Sea slug</name>
    <dbReference type="NCBI Taxonomy" id="188477"/>
    <lineage>
        <taxon>Eukaryota</taxon>
        <taxon>Metazoa</taxon>
        <taxon>Spiralia</taxon>
        <taxon>Lophotrochozoa</taxon>
        <taxon>Mollusca</taxon>
        <taxon>Gastropoda</taxon>
        <taxon>Heterobranchia</taxon>
        <taxon>Euthyneura</taxon>
        <taxon>Panpulmonata</taxon>
        <taxon>Sacoglossa</taxon>
        <taxon>Placobranchoidea</taxon>
        <taxon>Plakobranchidae</taxon>
        <taxon>Elysia</taxon>
    </lineage>
</organism>
<feature type="transmembrane region" description="Helical" evidence="11">
    <location>
        <begin position="43"/>
        <end position="63"/>
    </location>
</feature>
<feature type="binding site" evidence="8">
    <location>
        <position position="22"/>
    </location>
    <ligand>
        <name>Na(+)</name>
        <dbReference type="ChEBI" id="CHEBI:29101"/>
        <label>1</label>
    </ligand>
</feature>
<keyword evidence="13" id="KW-1185">Reference proteome</keyword>
<feature type="transmembrane region" description="Helical" evidence="11">
    <location>
        <begin position="470"/>
        <end position="491"/>
    </location>
</feature>
<feature type="transmembrane region" description="Helical" evidence="11">
    <location>
        <begin position="343"/>
        <end position="369"/>
    </location>
</feature>
<feature type="binding site" evidence="8">
    <location>
        <position position="372"/>
    </location>
    <ligand>
        <name>Na(+)</name>
        <dbReference type="ChEBI" id="CHEBI:29101"/>
        <label>1</label>
    </ligand>
</feature>
<dbReference type="GO" id="GO:0005886">
    <property type="term" value="C:plasma membrane"/>
    <property type="evidence" value="ECO:0007669"/>
    <property type="project" value="TreeGrafter"/>
</dbReference>
<feature type="disulfide bond" evidence="9">
    <location>
        <begin position="127"/>
        <end position="136"/>
    </location>
</feature>
<dbReference type="PROSITE" id="PS00610">
    <property type="entry name" value="NA_NEUROTRAN_SYMP_1"/>
    <property type="match status" value="1"/>
</dbReference>
<feature type="binding site" evidence="8">
    <location>
        <position position="29"/>
    </location>
    <ligand>
        <name>Na(+)</name>
        <dbReference type="ChEBI" id="CHEBI:29101"/>
        <label>1</label>
    </ligand>
</feature>
<dbReference type="SUPFAM" id="SSF161070">
    <property type="entry name" value="SNF-like"/>
    <property type="match status" value="1"/>
</dbReference>
<dbReference type="GO" id="GO:0015179">
    <property type="term" value="F:L-amino acid transmembrane transporter activity"/>
    <property type="evidence" value="ECO:0007669"/>
    <property type="project" value="TreeGrafter"/>
</dbReference>
<dbReference type="AlphaFoldDB" id="A0A433TGH0"/>
<keyword evidence="4 10" id="KW-0812">Transmembrane</keyword>
<keyword evidence="6 11" id="KW-0472">Membrane</keyword>
<comment type="subcellular location">
    <subcellularLocation>
        <location evidence="1">Membrane</location>
        <topology evidence="1">Multi-pass membrane protein</topology>
    </subcellularLocation>
</comment>
<feature type="binding site" evidence="8">
    <location>
        <position position="272"/>
    </location>
    <ligand>
        <name>Na(+)</name>
        <dbReference type="ChEBI" id="CHEBI:29101"/>
        <label>1</label>
    </ligand>
</feature>
<feature type="transmembrane region" description="Helical" evidence="11">
    <location>
        <begin position="12"/>
        <end position="31"/>
    </location>
</feature>
<dbReference type="Proteomes" id="UP000271974">
    <property type="component" value="Unassembled WGS sequence"/>
</dbReference>
<accession>A0A433TGH0</accession>
<dbReference type="Pfam" id="PF00209">
    <property type="entry name" value="SNF"/>
    <property type="match status" value="1"/>
</dbReference>
<sequence>KKSGSERGGWDSWFEFLFSSLGSMVGLGNIWRFPYICYRSGGGAFLIPFFVSMVVCGCPLIFLETAYCQYSNLGPGKVWVVCPLFKGIGFGMMTVTFVVSIYYTVIMAWTLYYAALSFSASLPWSECVPGLRSLECLEVLNGNGRKPMFYPKATPPPPLQYDNSTLYSIPSQTVLNISPGLEELGGVQWRILVCLLVAWVLVFLCLIRGIKSMGKVVYVAATVPYVILTCLLIRGCLLPGAGNGLYFYITPVWDKLLSFEVWRNAASQVFFSIGMGFGLISTLASYNRFNNNCYRDAMILPILDCGTSVFAGLIIFTFLGYMADITGKSVDQVAQEGPGLVFVAYPSVLSTLPLPQLWSVLFFSMLFFVGLDSQFMHVQGVATALADCFPEQLLPRKTQVTLAICVVSFLLGIPFTTQGGFYLLNLIDWYIASFSVMFIVFLEVVVLAWIYGTDRLFEDISAMIGYQPHVIFKFAWKYFTPAFVIVLWLSGLINFTSIGEKNAGYPPWADVLGILIGFLPILPVPVKMAWTLLRAEGSFRKRLRRSLRPSPLWKPAAEKCDNADVLEEGIALSSIP</sequence>
<dbReference type="PRINTS" id="PR00176">
    <property type="entry name" value="NANEUSMPORT"/>
</dbReference>
<dbReference type="InterPro" id="IPR000175">
    <property type="entry name" value="Na/ntran_symport"/>
</dbReference>
<dbReference type="PANTHER" id="PTHR11616">
    <property type="entry name" value="SODIUM/CHLORIDE DEPENDENT TRANSPORTER"/>
    <property type="match status" value="1"/>
</dbReference>
<keyword evidence="3 10" id="KW-0813">Transport</keyword>
<feature type="transmembrane region" description="Helical" evidence="11">
    <location>
        <begin position="187"/>
        <end position="207"/>
    </location>
</feature>
<proteinExistence type="inferred from homology"/>
<protein>
    <recommendedName>
        <fullName evidence="10">Transporter</fullName>
    </recommendedName>
</protein>
<reference evidence="12 13" key="1">
    <citation type="submission" date="2019-01" db="EMBL/GenBank/DDBJ databases">
        <title>A draft genome assembly of the solar-powered sea slug Elysia chlorotica.</title>
        <authorList>
            <person name="Cai H."/>
            <person name="Li Q."/>
            <person name="Fang X."/>
            <person name="Li J."/>
            <person name="Curtis N.E."/>
            <person name="Altenburger A."/>
            <person name="Shibata T."/>
            <person name="Feng M."/>
            <person name="Maeda T."/>
            <person name="Schwartz J.A."/>
            <person name="Shigenobu S."/>
            <person name="Lundholm N."/>
            <person name="Nishiyama T."/>
            <person name="Yang H."/>
            <person name="Hasebe M."/>
            <person name="Li S."/>
            <person name="Pierce S.K."/>
            <person name="Wang J."/>
        </authorList>
    </citation>
    <scope>NUCLEOTIDE SEQUENCE [LARGE SCALE GENOMIC DNA]</scope>
    <source>
        <strain evidence="12">EC2010</strain>
        <tissue evidence="12">Whole organism of an adult</tissue>
    </source>
</reference>
<feature type="transmembrane region" description="Helical" evidence="11">
    <location>
        <begin position="429"/>
        <end position="450"/>
    </location>
</feature>
<dbReference type="NCBIfam" id="NF037979">
    <property type="entry name" value="Na_transp"/>
    <property type="match status" value="1"/>
</dbReference>
<keyword evidence="8" id="KW-0479">Metal-binding</keyword>
<evidence type="ECO:0000256" key="11">
    <source>
        <dbReference type="SAM" id="Phobius"/>
    </source>
</evidence>
<evidence type="ECO:0000256" key="6">
    <source>
        <dbReference type="ARBA" id="ARBA00023136"/>
    </source>
</evidence>
<feature type="non-terminal residue" evidence="12">
    <location>
        <position position="1"/>
    </location>
</feature>
<gene>
    <name evidence="12" type="ORF">EGW08_011521</name>
</gene>
<dbReference type="GO" id="GO:0005283">
    <property type="term" value="F:amino acid:sodium symporter activity"/>
    <property type="evidence" value="ECO:0007669"/>
    <property type="project" value="TreeGrafter"/>
</dbReference>
<dbReference type="GO" id="GO:0046872">
    <property type="term" value="F:metal ion binding"/>
    <property type="evidence" value="ECO:0007669"/>
    <property type="project" value="UniProtKB-KW"/>
</dbReference>
<evidence type="ECO:0000256" key="3">
    <source>
        <dbReference type="ARBA" id="ARBA00022448"/>
    </source>
</evidence>
<evidence type="ECO:0000256" key="4">
    <source>
        <dbReference type="ARBA" id="ARBA00022692"/>
    </source>
</evidence>
<dbReference type="PROSITE" id="PS50267">
    <property type="entry name" value="NA_NEUROTRAN_SYMP_3"/>
    <property type="match status" value="1"/>
</dbReference>
<feature type="binding site" evidence="8">
    <location>
        <position position="373"/>
    </location>
    <ligand>
        <name>Na(+)</name>
        <dbReference type="ChEBI" id="CHEBI:29101"/>
        <label>1</label>
    </ligand>
</feature>
<evidence type="ECO:0000256" key="10">
    <source>
        <dbReference type="RuleBase" id="RU003732"/>
    </source>
</evidence>
<dbReference type="GO" id="GO:0089718">
    <property type="term" value="P:amino acid import across plasma membrane"/>
    <property type="evidence" value="ECO:0007669"/>
    <property type="project" value="TreeGrafter"/>
</dbReference>
<feature type="transmembrane region" description="Helical" evidence="11">
    <location>
        <begin position="511"/>
        <end position="533"/>
    </location>
</feature>
<keyword evidence="7" id="KW-0325">Glycoprotein</keyword>
<comment type="similarity">
    <text evidence="2 10">Belongs to the sodium:neurotransmitter symporter (SNF) (TC 2.A.22) family.</text>
</comment>
<keyword evidence="5 11" id="KW-1133">Transmembrane helix</keyword>
<evidence type="ECO:0000256" key="1">
    <source>
        <dbReference type="ARBA" id="ARBA00004141"/>
    </source>
</evidence>
<dbReference type="EMBL" id="RQTK01000377">
    <property type="protein sequence ID" value="RUS80698.1"/>
    <property type="molecule type" value="Genomic_DNA"/>
</dbReference>
<comment type="caution">
    <text evidence="12">The sequence shown here is derived from an EMBL/GenBank/DDBJ whole genome shotgun (WGS) entry which is preliminary data.</text>
</comment>